<sequence length="320" mass="35538">MKPFRSNNGLIAFVVTGSQIENGNTTIWADQVTSWVDGQNQMQSRTNQIQLFAHGQLEFPVGVGYVCKVSLKTCKFTGNNNSELTHTYYELHNVLGEIDGNSVNQFGLPSLCNFTLGGNVGSIEQKNANGSTWYNVSIALTRSFKDEQQNWQDETHWARLSISQKIFDQNFKQGLDKGDSLMVETELSTNDYTDKNGNNVTGHEFRVSRVLGMVKKFELQSLKAANQAPQNNGSAYNNAPQQNAPQQNAPAYNNAPQQNAPQQNAPAYNNAPQNGPAYNAPQQNAPQQNANNAQQPDSTQRQFRPQAGNGNFRQRAYNQQ</sequence>
<dbReference type="InterPro" id="IPR000424">
    <property type="entry name" value="Primosome_PriB/ssb"/>
</dbReference>
<feature type="region of interest" description="Disordered" evidence="3">
    <location>
        <begin position="228"/>
        <end position="320"/>
    </location>
</feature>
<feature type="compositionally biased region" description="Low complexity" evidence="3">
    <location>
        <begin position="235"/>
        <end position="296"/>
    </location>
</feature>
<protein>
    <submittedName>
        <fullName evidence="4">Single-stranded DNA-binding protein</fullName>
    </submittedName>
</protein>
<keyword evidence="5" id="KW-1185">Reference proteome</keyword>
<name>A0A5M9NXU2_9VIBR</name>
<dbReference type="CDD" id="cd04496">
    <property type="entry name" value="SSB_OBF"/>
    <property type="match status" value="1"/>
</dbReference>
<evidence type="ECO:0000256" key="1">
    <source>
        <dbReference type="ARBA" id="ARBA00023125"/>
    </source>
</evidence>
<accession>A0A5M9NXU2</accession>
<dbReference type="AlphaFoldDB" id="A0A5M9NXU2"/>
<dbReference type="RefSeq" id="WP_086714906.1">
    <property type="nucleotide sequence ID" value="NZ_AP025494.1"/>
</dbReference>
<dbReference type="Gene3D" id="2.40.50.140">
    <property type="entry name" value="Nucleic acid-binding proteins"/>
    <property type="match status" value="1"/>
</dbReference>
<evidence type="ECO:0000313" key="4">
    <source>
        <dbReference type="EMBL" id="KAA8675700.1"/>
    </source>
</evidence>
<gene>
    <name evidence="4" type="ORF">F4W18_13865</name>
</gene>
<dbReference type="Proteomes" id="UP000322521">
    <property type="component" value="Unassembled WGS sequence"/>
</dbReference>
<feature type="compositionally biased region" description="Polar residues" evidence="3">
    <location>
        <begin position="297"/>
        <end position="320"/>
    </location>
</feature>
<organism evidence="4 5">
    <name type="scientific">Vibrio gigantis</name>
    <dbReference type="NCBI Taxonomy" id="296199"/>
    <lineage>
        <taxon>Bacteria</taxon>
        <taxon>Pseudomonadati</taxon>
        <taxon>Pseudomonadota</taxon>
        <taxon>Gammaproteobacteria</taxon>
        <taxon>Vibrionales</taxon>
        <taxon>Vibrionaceae</taxon>
        <taxon>Vibrio</taxon>
    </lineage>
</organism>
<evidence type="ECO:0000256" key="3">
    <source>
        <dbReference type="SAM" id="MobiDB-lite"/>
    </source>
</evidence>
<dbReference type="InterPro" id="IPR012340">
    <property type="entry name" value="NA-bd_OB-fold"/>
</dbReference>
<evidence type="ECO:0000256" key="2">
    <source>
        <dbReference type="PROSITE-ProRule" id="PRU00252"/>
    </source>
</evidence>
<dbReference type="SUPFAM" id="SSF50249">
    <property type="entry name" value="Nucleic acid-binding proteins"/>
    <property type="match status" value="1"/>
</dbReference>
<reference evidence="4 5" key="1">
    <citation type="submission" date="2019-09" db="EMBL/GenBank/DDBJ databases">
        <title>Draft genome sequence of various Type strains from the CCUG.</title>
        <authorList>
            <person name="Pineiro-Iglesias B."/>
            <person name="Tunovic T."/>
            <person name="Unosson C."/>
            <person name="Inganas E."/>
            <person name="Ohlen M."/>
            <person name="Cardew S."/>
            <person name="Jensie-Markopoulos S."/>
            <person name="Salva-Serra F."/>
            <person name="Jaen-Luchoro D."/>
            <person name="Karlsson R."/>
            <person name="Svensson-Stadler L."/>
            <person name="Chun J."/>
            <person name="Moore E."/>
        </authorList>
    </citation>
    <scope>NUCLEOTIDE SEQUENCE [LARGE SCALE GENOMIC DNA]</scope>
    <source>
        <strain evidence="4 5">CCUG 56969T</strain>
    </source>
</reference>
<proteinExistence type="predicted"/>
<dbReference type="GO" id="GO:0003697">
    <property type="term" value="F:single-stranded DNA binding"/>
    <property type="evidence" value="ECO:0007669"/>
    <property type="project" value="InterPro"/>
</dbReference>
<dbReference type="OrthoDB" id="5918732at2"/>
<comment type="caution">
    <text evidence="4">The sequence shown here is derived from an EMBL/GenBank/DDBJ whole genome shotgun (WGS) entry which is preliminary data.</text>
</comment>
<dbReference type="EMBL" id="VXJS01000007">
    <property type="protein sequence ID" value="KAA8675700.1"/>
    <property type="molecule type" value="Genomic_DNA"/>
</dbReference>
<dbReference type="PROSITE" id="PS50935">
    <property type="entry name" value="SSB"/>
    <property type="match status" value="1"/>
</dbReference>
<keyword evidence="1 2" id="KW-0238">DNA-binding</keyword>
<evidence type="ECO:0000313" key="5">
    <source>
        <dbReference type="Proteomes" id="UP000322521"/>
    </source>
</evidence>
<dbReference type="Pfam" id="PF00436">
    <property type="entry name" value="SSB"/>
    <property type="match status" value="1"/>
</dbReference>